<dbReference type="PANTHER" id="PTHR43249:SF1">
    <property type="entry name" value="D-GLUCOSIDE 3-DEHYDROGENASE"/>
    <property type="match status" value="1"/>
</dbReference>
<comment type="caution">
    <text evidence="3">The sequence shown here is derived from an EMBL/GenBank/DDBJ whole genome shotgun (WGS) entry which is preliminary data.</text>
</comment>
<proteinExistence type="predicted"/>
<evidence type="ECO:0000313" key="4">
    <source>
        <dbReference type="Proteomes" id="UP001596220"/>
    </source>
</evidence>
<dbReference type="Pfam" id="PF22725">
    <property type="entry name" value="GFO_IDH_MocA_C3"/>
    <property type="match status" value="1"/>
</dbReference>
<keyword evidence="4" id="KW-1185">Reference proteome</keyword>
<dbReference type="InterPro" id="IPR000683">
    <property type="entry name" value="Gfo/Idh/MocA-like_OxRdtase_N"/>
</dbReference>
<accession>A0ABW1NZR2</accession>
<sequence length="316" mass="33578">MRAALVGTGYIAGRHAEALTGLGVEIVGHVGRAAPERAARWGGRPYATTAGLLAAEEVDAAWVCVPPDAHGDIEFALIGRGVPFYVEKPVGVDLATPRRIAAALAERGTTACAGYYWRAAEVVPELRRMLAETPPHLVRAAWHGSVPPAPWWRVAARGGGQVVEQATHLVDLARFLLGEAEVLHAVSRHSALPVHPDLDVATVSAATLRFASGAVGTFTATPVLHATVDAGIEFCCEGRRLTLTNRVLRREDASGVHEVPIGRDPLVIADERFLAAVRRGEPGLVVCDYADAVRTQELCCRVRDFGAPGGEEPDPV</sequence>
<name>A0ABW1NZR2_9PSEU</name>
<reference evidence="4" key="1">
    <citation type="journal article" date="2019" name="Int. J. Syst. Evol. Microbiol.">
        <title>The Global Catalogue of Microorganisms (GCM) 10K type strain sequencing project: providing services to taxonomists for standard genome sequencing and annotation.</title>
        <authorList>
            <consortium name="The Broad Institute Genomics Platform"/>
            <consortium name="The Broad Institute Genome Sequencing Center for Infectious Disease"/>
            <person name="Wu L."/>
            <person name="Ma J."/>
        </authorList>
    </citation>
    <scope>NUCLEOTIDE SEQUENCE [LARGE SCALE GENOMIC DNA]</scope>
    <source>
        <strain evidence="4">CGMCC 4.7246</strain>
    </source>
</reference>
<dbReference type="InterPro" id="IPR052515">
    <property type="entry name" value="Gfo/Idh/MocA_Oxidoreductase"/>
</dbReference>
<dbReference type="Pfam" id="PF01408">
    <property type="entry name" value="GFO_IDH_MocA"/>
    <property type="match status" value="1"/>
</dbReference>
<feature type="domain" description="Gfo/Idh/MocA-like oxidoreductase N-terminal" evidence="1">
    <location>
        <begin position="2"/>
        <end position="113"/>
    </location>
</feature>
<dbReference type="Gene3D" id="3.30.360.10">
    <property type="entry name" value="Dihydrodipicolinate Reductase, domain 2"/>
    <property type="match status" value="1"/>
</dbReference>
<evidence type="ECO:0000259" key="2">
    <source>
        <dbReference type="Pfam" id="PF22725"/>
    </source>
</evidence>
<dbReference type="RefSeq" id="WP_380631961.1">
    <property type="nucleotide sequence ID" value="NZ_JBHSQO010000001.1"/>
</dbReference>
<evidence type="ECO:0000313" key="3">
    <source>
        <dbReference type="EMBL" id="MFC6087937.1"/>
    </source>
</evidence>
<dbReference type="SUPFAM" id="SSF51735">
    <property type="entry name" value="NAD(P)-binding Rossmann-fold domains"/>
    <property type="match status" value="1"/>
</dbReference>
<dbReference type="EMBL" id="JBHSQO010000001">
    <property type="protein sequence ID" value="MFC6087937.1"/>
    <property type="molecule type" value="Genomic_DNA"/>
</dbReference>
<feature type="domain" description="GFO/IDH/MocA-like oxidoreductase" evidence="2">
    <location>
        <begin position="135"/>
        <end position="237"/>
    </location>
</feature>
<dbReference type="PANTHER" id="PTHR43249">
    <property type="entry name" value="UDP-N-ACETYL-2-AMINO-2-DEOXY-D-GLUCURONATE OXIDASE"/>
    <property type="match status" value="1"/>
</dbReference>
<dbReference type="Proteomes" id="UP001596220">
    <property type="component" value="Unassembled WGS sequence"/>
</dbReference>
<protein>
    <submittedName>
        <fullName evidence="3">Gfo/Idh/MocA family protein</fullName>
    </submittedName>
</protein>
<dbReference type="InterPro" id="IPR055170">
    <property type="entry name" value="GFO_IDH_MocA-like_dom"/>
</dbReference>
<dbReference type="Gene3D" id="3.40.50.720">
    <property type="entry name" value="NAD(P)-binding Rossmann-like Domain"/>
    <property type="match status" value="1"/>
</dbReference>
<organism evidence="3 4">
    <name type="scientific">Saccharothrix lopnurensis</name>
    <dbReference type="NCBI Taxonomy" id="1670621"/>
    <lineage>
        <taxon>Bacteria</taxon>
        <taxon>Bacillati</taxon>
        <taxon>Actinomycetota</taxon>
        <taxon>Actinomycetes</taxon>
        <taxon>Pseudonocardiales</taxon>
        <taxon>Pseudonocardiaceae</taxon>
        <taxon>Saccharothrix</taxon>
    </lineage>
</organism>
<gene>
    <name evidence="3" type="ORF">ACFP3R_01490</name>
</gene>
<dbReference type="InterPro" id="IPR036291">
    <property type="entry name" value="NAD(P)-bd_dom_sf"/>
</dbReference>
<dbReference type="SUPFAM" id="SSF55347">
    <property type="entry name" value="Glyceraldehyde-3-phosphate dehydrogenase-like, C-terminal domain"/>
    <property type="match status" value="1"/>
</dbReference>
<evidence type="ECO:0000259" key="1">
    <source>
        <dbReference type="Pfam" id="PF01408"/>
    </source>
</evidence>